<dbReference type="GO" id="GO:0005543">
    <property type="term" value="F:phospholipid binding"/>
    <property type="evidence" value="ECO:0007669"/>
    <property type="project" value="InterPro"/>
</dbReference>
<dbReference type="SMART" id="SM00233">
    <property type="entry name" value="PH"/>
    <property type="match status" value="1"/>
</dbReference>
<dbReference type="InterPro" id="IPR001605">
    <property type="entry name" value="PH_dom-spectrin-type"/>
</dbReference>
<keyword evidence="10" id="KW-1185">Reference proteome</keyword>
<dbReference type="Gene3D" id="2.20.70.10">
    <property type="match status" value="2"/>
</dbReference>
<dbReference type="SUPFAM" id="SSF50044">
    <property type="entry name" value="SH3-domain"/>
    <property type="match status" value="1"/>
</dbReference>
<dbReference type="InterPro" id="IPR036020">
    <property type="entry name" value="WW_dom_sf"/>
</dbReference>
<dbReference type="RefSeq" id="XP_004364910.1">
    <property type="nucleotide sequence ID" value="XM_004364853.2"/>
</dbReference>
<dbReference type="PROSITE" id="PS50002">
    <property type="entry name" value="SH3"/>
    <property type="match status" value="1"/>
</dbReference>
<dbReference type="PROSITE" id="PS01159">
    <property type="entry name" value="WW_DOMAIN_1"/>
    <property type="match status" value="2"/>
</dbReference>
<dbReference type="InterPro" id="IPR001849">
    <property type="entry name" value="PH_domain"/>
</dbReference>
<feature type="region of interest" description="Disordered" evidence="4">
    <location>
        <begin position="650"/>
        <end position="727"/>
    </location>
</feature>
<evidence type="ECO:0000256" key="2">
    <source>
        <dbReference type="ARBA" id="ARBA00022468"/>
    </source>
</evidence>
<dbReference type="Gene3D" id="2.30.29.30">
    <property type="entry name" value="Pleckstrin-homology domain (PH domain)/Phosphotyrosine-binding domain (PTB)"/>
    <property type="match status" value="1"/>
</dbReference>
<dbReference type="Pfam" id="PF00018">
    <property type="entry name" value="SH3_1"/>
    <property type="match status" value="1"/>
</dbReference>
<reference evidence="10" key="1">
    <citation type="submission" date="2011-02" db="EMBL/GenBank/DDBJ databases">
        <title>The Genome Sequence of Capsaspora owczarzaki ATCC 30864.</title>
        <authorList>
            <person name="Russ C."/>
            <person name="Cuomo C."/>
            <person name="Burger G."/>
            <person name="Gray M.W."/>
            <person name="Holland P.W.H."/>
            <person name="King N."/>
            <person name="Lang F.B.F."/>
            <person name="Roger A.J."/>
            <person name="Ruiz-Trillo I."/>
            <person name="Young S.K."/>
            <person name="Zeng Q."/>
            <person name="Gargeya S."/>
            <person name="Alvarado L."/>
            <person name="Berlin A."/>
            <person name="Chapman S.B."/>
            <person name="Chen Z."/>
            <person name="Freedman E."/>
            <person name="Gellesch M."/>
            <person name="Goldberg J."/>
            <person name="Griggs A."/>
            <person name="Gujja S."/>
            <person name="Heilman E."/>
            <person name="Heiman D."/>
            <person name="Howarth C."/>
            <person name="Mehta T."/>
            <person name="Neiman D."/>
            <person name="Pearson M."/>
            <person name="Roberts A."/>
            <person name="Saif S."/>
            <person name="Shea T."/>
            <person name="Shenoy N."/>
            <person name="Sisk P."/>
            <person name="Stolte C."/>
            <person name="Sykes S."/>
            <person name="White J."/>
            <person name="Yandava C."/>
            <person name="Haas B."/>
            <person name="Nusbaum C."/>
            <person name="Birren B."/>
        </authorList>
    </citation>
    <scope>NUCLEOTIDE SEQUENCE</scope>
    <source>
        <strain evidence="10">ATCC 30864</strain>
    </source>
</reference>
<dbReference type="SMART" id="SM00456">
    <property type="entry name" value="WW"/>
    <property type="match status" value="2"/>
</dbReference>
<feature type="compositionally biased region" description="Polar residues" evidence="4">
    <location>
        <begin position="482"/>
        <end position="493"/>
    </location>
</feature>
<evidence type="ECO:0000256" key="3">
    <source>
        <dbReference type="PROSITE-ProRule" id="PRU00192"/>
    </source>
</evidence>
<evidence type="ECO:0000259" key="5">
    <source>
        <dbReference type="PROSITE" id="PS50002"/>
    </source>
</evidence>
<feature type="domain" description="WW" evidence="7">
    <location>
        <begin position="188"/>
        <end position="221"/>
    </location>
</feature>
<dbReference type="FunFam" id="1.10.555.10:FF:000003">
    <property type="entry name" value="Putative rho GTPase-activating protein 12"/>
    <property type="match status" value="1"/>
</dbReference>
<dbReference type="Gene3D" id="2.30.30.40">
    <property type="entry name" value="SH3 Domains"/>
    <property type="match status" value="1"/>
</dbReference>
<dbReference type="Pfam" id="PF00397">
    <property type="entry name" value="WW"/>
    <property type="match status" value="2"/>
</dbReference>
<dbReference type="CDD" id="cd00201">
    <property type="entry name" value="WW"/>
    <property type="match status" value="2"/>
</dbReference>
<feature type="compositionally biased region" description="Polar residues" evidence="4">
    <location>
        <begin position="650"/>
        <end position="662"/>
    </location>
</feature>
<feature type="compositionally biased region" description="Pro residues" evidence="4">
    <location>
        <begin position="395"/>
        <end position="412"/>
    </location>
</feature>
<evidence type="ECO:0000313" key="9">
    <source>
        <dbReference type="EMBL" id="KJE88377.1"/>
    </source>
</evidence>
<feature type="compositionally biased region" description="Low complexity" evidence="4">
    <location>
        <begin position="322"/>
        <end position="345"/>
    </location>
</feature>
<dbReference type="eggNOG" id="KOG1029">
    <property type="taxonomic scope" value="Eukaryota"/>
</dbReference>
<feature type="domain" description="PH" evidence="6">
    <location>
        <begin position="526"/>
        <end position="639"/>
    </location>
</feature>
<dbReference type="InterPro" id="IPR036028">
    <property type="entry name" value="SH3-like_dom_sf"/>
</dbReference>
<evidence type="ECO:0000256" key="1">
    <source>
        <dbReference type="ARBA" id="ARBA00022443"/>
    </source>
</evidence>
<evidence type="ECO:0000259" key="8">
    <source>
        <dbReference type="PROSITE" id="PS50238"/>
    </source>
</evidence>
<dbReference type="eggNOG" id="KOG0152">
    <property type="taxonomic scope" value="Eukaryota"/>
</dbReference>
<dbReference type="STRING" id="595528.A0A0D2VF83"/>
<dbReference type="OrthoDB" id="79452at2759"/>
<feature type="compositionally biased region" description="Basic and acidic residues" evidence="4">
    <location>
        <begin position="665"/>
        <end position="698"/>
    </location>
</feature>
<dbReference type="OMA" id="SHADNIA"/>
<dbReference type="Pfam" id="PF00620">
    <property type="entry name" value="RhoGAP"/>
    <property type="match status" value="1"/>
</dbReference>
<dbReference type="InterPro" id="IPR000198">
    <property type="entry name" value="RhoGAP_dom"/>
</dbReference>
<feature type="compositionally biased region" description="Pro residues" evidence="4">
    <location>
        <begin position="421"/>
        <end position="438"/>
    </location>
</feature>
<evidence type="ECO:0000256" key="4">
    <source>
        <dbReference type="SAM" id="MobiDB-lite"/>
    </source>
</evidence>
<dbReference type="EMBL" id="KE346360">
    <property type="protein sequence ID" value="KJE88377.1"/>
    <property type="molecule type" value="Genomic_DNA"/>
</dbReference>
<dbReference type="Proteomes" id="UP000008743">
    <property type="component" value="Unassembled WGS sequence"/>
</dbReference>
<dbReference type="PhylomeDB" id="A0A0D2VF83"/>
<feature type="domain" description="WW" evidence="7">
    <location>
        <begin position="222"/>
        <end position="255"/>
    </location>
</feature>
<dbReference type="SMART" id="SM00324">
    <property type="entry name" value="RhoGAP"/>
    <property type="match status" value="1"/>
</dbReference>
<dbReference type="InterPro" id="IPR008936">
    <property type="entry name" value="Rho_GTPase_activation_prot"/>
</dbReference>
<dbReference type="PANTHER" id="PTHR23176:SF129">
    <property type="entry name" value="RHO GTPASE ACTIVATING PROTEIN AT 16F, ISOFORM E-RELATED"/>
    <property type="match status" value="1"/>
</dbReference>
<dbReference type="InterPro" id="IPR001452">
    <property type="entry name" value="SH3_domain"/>
</dbReference>
<dbReference type="SUPFAM" id="SSF50729">
    <property type="entry name" value="PH domain-like"/>
    <property type="match status" value="1"/>
</dbReference>
<protein>
    <submittedName>
        <fullName evidence="9">Rho GTPase-activating protein 15</fullName>
    </submittedName>
</protein>
<dbReference type="InParanoid" id="A0A0D2VF83"/>
<dbReference type="PROSITE" id="PS50020">
    <property type="entry name" value="WW_DOMAIN_2"/>
    <property type="match status" value="2"/>
</dbReference>
<dbReference type="GO" id="GO:0005096">
    <property type="term" value="F:GTPase activator activity"/>
    <property type="evidence" value="ECO:0007669"/>
    <property type="project" value="UniProtKB-KW"/>
</dbReference>
<evidence type="ECO:0000259" key="7">
    <source>
        <dbReference type="PROSITE" id="PS50020"/>
    </source>
</evidence>
<feature type="compositionally biased region" description="Low complexity" evidence="4">
    <location>
        <begin position="143"/>
        <end position="154"/>
    </location>
</feature>
<keyword evidence="1 3" id="KW-0728">SH3 domain</keyword>
<dbReference type="PANTHER" id="PTHR23176">
    <property type="entry name" value="RHO/RAC/CDC GTPASE-ACTIVATING PROTEIN"/>
    <property type="match status" value="1"/>
</dbReference>
<dbReference type="InterPro" id="IPR011993">
    <property type="entry name" value="PH-like_dom_sf"/>
</dbReference>
<dbReference type="eggNOG" id="KOG1450">
    <property type="taxonomic scope" value="Eukaryota"/>
</dbReference>
<dbReference type="SUPFAM" id="SSF51045">
    <property type="entry name" value="WW domain"/>
    <property type="match status" value="2"/>
</dbReference>
<dbReference type="SMART" id="SM00326">
    <property type="entry name" value="SH3"/>
    <property type="match status" value="1"/>
</dbReference>
<dbReference type="SUPFAM" id="SSF48350">
    <property type="entry name" value="GTPase activation domain, GAP"/>
    <property type="match status" value="1"/>
</dbReference>
<gene>
    <name evidence="9" type="ORF">CAOG_000039</name>
</gene>
<evidence type="ECO:0000259" key="6">
    <source>
        <dbReference type="PROSITE" id="PS50003"/>
    </source>
</evidence>
<dbReference type="PROSITE" id="PS50003">
    <property type="entry name" value="PH_DOMAIN"/>
    <property type="match status" value="1"/>
</dbReference>
<dbReference type="GO" id="GO:0005737">
    <property type="term" value="C:cytoplasm"/>
    <property type="evidence" value="ECO:0007669"/>
    <property type="project" value="TreeGrafter"/>
</dbReference>
<dbReference type="GO" id="GO:0007165">
    <property type="term" value="P:signal transduction"/>
    <property type="evidence" value="ECO:0007669"/>
    <property type="project" value="InterPro"/>
</dbReference>
<keyword evidence="2" id="KW-0343">GTPase activation</keyword>
<feature type="region of interest" description="Disordered" evidence="4">
    <location>
        <begin position="289"/>
        <end position="496"/>
    </location>
</feature>
<accession>A0A0D2VF83</accession>
<dbReference type="InterPro" id="IPR050729">
    <property type="entry name" value="Rho-GAP"/>
</dbReference>
<name>A0A0D2VF83_CAPO3</name>
<proteinExistence type="predicted"/>
<dbReference type="PRINTS" id="PR00683">
    <property type="entry name" value="SPECTRINPH"/>
</dbReference>
<feature type="domain" description="Rho-GAP" evidence="8">
    <location>
        <begin position="764"/>
        <end position="953"/>
    </location>
</feature>
<evidence type="ECO:0000313" key="10">
    <source>
        <dbReference type="Proteomes" id="UP000008743"/>
    </source>
</evidence>
<dbReference type="AlphaFoldDB" id="A0A0D2VF83"/>
<feature type="domain" description="SH3" evidence="5">
    <location>
        <begin position="1"/>
        <end position="58"/>
    </location>
</feature>
<dbReference type="Gene3D" id="1.10.555.10">
    <property type="entry name" value="Rho GTPase activation protein"/>
    <property type="match status" value="1"/>
</dbReference>
<dbReference type="InterPro" id="IPR001202">
    <property type="entry name" value="WW_dom"/>
</dbReference>
<feature type="region of interest" description="Disordered" evidence="4">
    <location>
        <begin position="134"/>
        <end position="154"/>
    </location>
</feature>
<sequence>MTSLVALFDYSGDATSTLTFKQGERFTLVNKDNADWWQVDYKGTPGFVPSTYVKVAEDHAPVPSMPAPAPPTQAAAAAAAGAVNIAELPLPDTALLAATSIAAASASGDTDDLDALDALDKALDAQREQFDAAIADDDDDEISTPLSSTNSPLPAAVPATAAAASASLANKGFQGRRSVSTENFQATTALPENWVEATDANGKTYYYNRVTKQTSWSRPLDRPLPENWKAVADASGKTYYYNSVTRETSWSFPAGAPAPSTAPGAASTTTTAAASAAAAPVTAAAAAASSQPVSRGPPPPAMVSAPVGGSHGPPPATKKKPVGLPGAAPAGGAPAPTSSSAVPQSLVAPPPAIPAAPTSTSPTPPRKPERPVTMIVNPNVPVTPLPPVNWDSQQPPHPPASAPAPAPAPAPHAPDAGVAGPPKPSAKPKMVPPPPPGGKPTHARTPSSDLTANGALPPPPVDDEDFMPPPPIPADLPGSPALSASQRSMSMTGLDSPAVSASSSAFAFEDLGMEKAEEVKSIDPNTVAVEGYVSKKNVLEFGRPSKMRGWITYYVMLLGTRLIFFKDHKVILKAKKNGTALRPLGTVDLIGATADIAYGYTKKKNVFSVSTRNGTQFYMQTDAATAMMNWITRIQTVLKSFSGETVETVSQQMSRSSISQTPPKKKVEDDKKKKLEDEKKKKLEDDKAKKAQEKAAKDQKKKPAAPGGTLRSRMSTAELETIDSTEGEEKKTKIKKRLLFFFSHRPTMENLRDEGLIQDPYFGGTLSKICEKENLEVPSFVQQCVENIEQRGLDIVGIYRLSGSSTLIQKIRYKINSDEPLDFADPICEDVNTVTGALKLFFRELSEPVIPFDSFDACIAAIKQGDIKAKVEGLKNAVNEFPAVNFNTLRFMVKHLAKVCERGETNKMMPQNVGIVFGPTLMKAREETMEIVVNMGLQTNVIEVMVGHHKEIFP</sequence>
<dbReference type="Pfam" id="PF00169">
    <property type="entry name" value="PH"/>
    <property type="match status" value="1"/>
</dbReference>
<organism evidence="9 10">
    <name type="scientific">Capsaspora owczarzaki (strain ATCC 30864)</name>
    <dbReference type="NCBI Taxonomy" id="595528"/>
    <lineage>
        <taxon>Eukaryota</taxon>
        <taxon>Filasterea</taxon>
        <taxon>Capsaspora</taxon>
    </lineage>
</organism>
<dbReference type="PROSITE" id="PS50238">
    <property type="entry name" value="RHOGAP"/>
    <property type="match status" value="1"/>
</dbReference>